<reference evidence="2 3" key="1">
    <citation type="journal article" date="2010" name="Nature">
        <title>The Ectocarpus genome and the independent evolution of multicellularity in brown algae.</title>
        <authorList>
            <person name="Cock J.M."/>
            <person name="Sterck L."/>
            <person name="Rouze P."/>
            <person name="Scornet D."/>
            <person name="Allen A.E."/>
            <person name="Amoutzias G."/>
            <person name="Anthouard V."/>
            <person name="Artiguenave F."/>
            <person name="Aury J.M."/>
            <person name="Badger J.H."/>
            <person name="Beszteri B."/>
            <person name="Billiau K."/>
            <person name="Bonnet E."/>
            <person name="Bothwell J.H."/>
            <person name="Bowler C."/>
            <person name="Boyen C."/>
            <person name="Brownlee C."/>
            <person name="Carrano C.J."/>
            <person name="Charrier B."/>
            <person name="Cho G.Y."/>
            <person name="Coelho S.M."/>
            <person name="Collen J."/>
            <person name="Corre E."/>
            <person name="Da Silva C."/>
            <person name="Delage L."/>
            <person name="Delaroque N."/>
            <person name="Dittami S.M."/>
            <person name="Doulbeau S."/>
            <person name="Elias M."/>
            <person name="Farnham G."/>
            <person name="Gachon C.M."/>
            <person name="Gschloessl B."/>
            <person name="Heesch S."/>
            <person name="Jabbari K."/>
            <person name="Jubin C."/>
            <person name="Kawai H."/>
            <person name="Kimura K."/>
            <person name="Kloareg B."/>
            <person name="Kupper F.C."/>
            <person name="Lang D."/>
            <person name="Le Bail A."/>
            <person name="Leblanc C."/>
            <person name="Lerouge P."/>
            <person name="Lohr M."/>
            <person name="Lopez P.J."/>
            <person name="Martens C."/>
            <person name="Maumus F."/>
            <person name="Michel G."/>
            <person name="Miranda-Saavedra D."/>
            <person name="Morales J."/>
            <person name="Moreau H."/>
            <person name="Motomura T."/>
            <person name="Nagasato C."/>
            <person name="Napoli C.A."/>
            <person name="Nelson D.R."/>
            <person name="Nyvall-Collen P."/>
            <person name="Peters A.F."/>
            <person name="Pommier C."/>
            <person name="Potin P."/>
            <person name="Poulain J."/>
            <person name="Quesneville H."/>
            <person name="Read B."/>
            <person name="Rensing S.A."/>
            <person name="Ritter A."/>
            <person name="Rousvoal S."/>
            <person name="Samanta M."/>
            <person name="Samson G."/>
            <person name="Schroeder D.C."/>
            <person name="Segurens B."/>
            <person name="Strittmatter M."/>
            <person name="Tonon T."/>
            <person name="Tregear J.W."/>
            <person name="Valentin K."/>
            <person name="von Dassow P."/>
            <person name="Yamagishi T."/>
            <person name="Van de Peer Y."/>
            <person name="Wincker P."/>
        </authorList>
    </citation>
    <scope>NUCLEOTIDE SEQUENCE [LARGE SCALE GENOMIC DNA]</scope>
    <source>
        <strain evidence="3">Ec32 / CCAP1310/4</strain>
    </source>
</reference>
<sequence>MRLVNLFFAALAAPLGAQGFVVQHRTPLVASSRRVGSMTPTMCVPKEVAAAIVVAGAGYILTQGVPPAKAADMVPMSGSATVCITREVDGAPQLDGPGFVRALEAKSVLSHESFAQCVSAAARSTCACRRSFWPELEE</sequence>
<protein>
    <submittedName>
        <fullName evidence="2">Uncharacterized protein</fullName>
    </submittedName>
</protein>
<gene>
    <name evidence="2" type="ORF">Esi_0021_0157</name>
</gene>
<evidence type="ECO:0000256" key="1">
    <source>
        <dbReference type="SAM" id="SignalP"/>
    </source>
</evidence>
<accession>D7FR09</accession>
<name>D7FR09_ECTSI</name>
<feature type="signal peptide" evidence="1">
    <location>
        <begin position="1"/>
        <end position="19"/>
    </location>
</feature>
<dbReference type="OrthoDB" id="10464412at2759"/>
<organism evidence="2 3">
    <name type="scientific">Ectocarpus siliculosus</name>
    <name type="common">Brown alga</name>
    <name type="synonym">Conferva siliculosa</name>
    <dbReference type="NCBI Taxonomy" id="2880"/>
    <lineage>
        <taxon>Eukaryota</taxon>
        <taxon>Sar</taxon>
        <taxon>Stramenopiles</taxon>
        <taxon>Ochrophyta</taxon>
        <taxon>PX clade</taxon>
        <taxon>Phaeophyceae</taxon>
        <taxon>Ectocarpales</taxon>
        <taxon>Ectocarpaceae</taxon>
        <taxon>Ectocarpus</taxon>
    </lineage>
</organism>
<evidence type="ECO:0000313" key="3">
    <source>
        <dbReference type="Proteomes" id="UP000002630"/>
    </source>
</evidence>
<dbReference type="Proteomes" id="UP000002630">
    <property type="component" value="Linkage Group LG14"/>
</dbReference>
<keyword evidence="1" id="KW-0732">Signal</keyword>
<dbReference type="AlphaFoldDB" id="D7FR09"/>
<proteinExistence type="predicted"/>
<feature type="chain" id="PRO_5003095350" evidence="1">
    <location>
        <begin position="20"/>
        <end position="138"/>
    </location>
</feature>
<keyword evidence="3" id="KW-1185">Reference proteome</keyword>
<evidence type="ECO:0000313" key="2">
    <source>
        <dbReference type="EMBL" id="CBJ26163.1"/>
    </source>
</evidence>
<dbReference type="EMBL" id="FN648387">
    <property type="protein sequence ID" value="CBJ26163.1"/>
    <property type="molecule type" value="Genomic_DNA"/>
</dbReference>